<reference evidence="2" key="1">
    <citation type="submission" date="2008-03" db="EMBL/GenBank/DDBJ databases">
        <title>Complete sequence of Thermoproteus neutrophilus V24Sta.</title>
        <authorList>
            <consortium name="US DOE Joint Genome Institute"/>
            <person name="Copeland A."/>
            <person name="Lucas S."/>
            <person name="Lapidus A."/>
            <person name="Glavina del Rio T."/>
            <person name="Dalin E."/>
            <person name="Tice H."/>
            <person name="Bruce D."/>
            <person name="Goodwin L."/>
            <person name="Pitluck S."/>
            <person name="Sims D."/>
            <person name="Brettin T."/>
            <person name="Detter J.C."/>
            <person name="Han C."/>
            <person name="Kuske C.R."/>
            <person name="Schmutz J."/>
            <person name="Larimer F."/>
            <person name="Land M."/>
            <person name="Hauser L."/>
            <person name="Kyrpides N."/>
            <person name="Mikhailova N."/>
            <person name="Biddle J.F."/>
            <person name="Zhang Z."/>
            <person name="Fitz-Gibbon S.T."/>
            <person name="Lowe T.M."/>
            <person name="Saltikov C."/>
            <person name="House C.H."/>
            <person name="Richardson P."/>
        </authorList>
    </citation>
    <scope>NUCLEOTIDE SEQUENCE [LARGE SCALE GENOMIC DNA]</scope>
    <source>
        <strain evidence="2">V24Sta</strain>
    </source>
</reference>
<dbReference type="GeneID" id="6166061"/>
<keyword evidence="3" id="KW-1185">Reference proteome</keyword>
<dbReference type="Gene3D" id="3.40.50.300">
    <property type="entry name" value="P-loop containing nucleotide triphosphate hydrolases"/>
    <property type="match status" value="1"/>
</dbReference>
<dbReference type="RefSeq" id="WP_012350752.1">
    <property type="nucleotide sequence ID" value="NC_010525.1"/>
</dbReference>
<proteinExistence type="predicted"/>
<dbReference type="OrthoDB" id="27891at2157"/>
<evidence type="ECO:0000313" key="2">
    <source>
        <dbReference type="EMBL" id="ACB40333.1"/>
    </source>
</evidence>
<dbReference type="EMBL" id="CP001014">
    <property type="protein sequence ID" value="ACB40333.1"/>
    <property type="molecule type" value="Genomic_DNA"/>
</dbReference>
<dbReference type="KEGG" id="tne:Tneu_1408"/>
<dbReference type="eggNOG" id="arCOG05575">
    <property type="taxonomic scope" value="Archaea"/>
</dbReference>
<evidence type="ECO:0000256" key="1">
    <source>
        <dbReference type="SAM" id="Coils"/>
    </source>
</evidence>
<accession>B1Y9A4</accession>
<name>B1Y9A4_PYRNV</name>
<dbReference type="Proteomes" id="UP000001694">
    <property type="component" value="Chromosome"/>
</dbReference>
<organism evidence="2 3">
    <name type="scientific">Pyrobaculum neutrophilum (strain DSM 2338 / JCM 9278 / NBRC 100436 / V24Sta)</name>
    <name type="common">Thermoproteus neutrophilus</name>
    <dbReference type="NCBI Taxonomy" id="444157"/>
    <lineage>
        <taxon>Archaea</taxon>
        <taxon>Thermoproteota</taxon>
        <taxon>Thermoprotei</taxon>
        <taxon>Thermoproteales</taxon>
        <taxon>Thermoproteaceae</taxon>
        <taxon>Pyrobaculum</taxon>
    </lineage>
</organism>
<gene>
    <name evidence="2" type="ordered locus">Tneu_1408</name>
</gene>
<dbReference type="InterPro" id="IPR027417">
    <property type="entry name" value="P-loop_NTPase"/>
</dbReference>
<dbReference type="STRING" id="444157.Tneu_1408"/>
<feature type="coiled-coil region" evidence="1">
    <location>
        <begin position="730"/>
        <end position="778"/>
    </location>
</feature>
<dbReference type="SUPFAM" id="SSF52540">
    <property type="entry name" value="P-loop containing nucleoside triphosphate hydrolases"/>
    <property type="match status" value="1"/>
</dbReference>
<sequence>MYAFVDTPFSPSGVTHLVRLHRAVGFEKELQELEEVLRAAKAGNNNVLAVVIAPYGWGKSELLDEVERAAAAEGFDVVRTALSLEGDFAMGISKKRDKPLLVLLDEADEISRIAAVHKLGALSDEKFVQMIQKVATYIRALLEPRSYRHLLGDPERYNKIVIVAALTPQLYYTILKNVIPDVFDITAGRVYREIVIDTRFPFWQYVETVKQRLLAYSKEERLRKIEQGDIDPLSPFTLRELAALYHLARRKGEAAPRPLMKLTARLFQMKKEGRGLAHLLREEGINPEMEDEVLELAFAGVPHDERTPFSKEVYLYRIPYVDRDALAAAREYLIARGKDLDLKDPKNVSYEPNLYYSLVEDGKLYVYLAAEEDLGLGKYLLGKRYLVSDDVAKLVGGEEVQTAAAVAKELGQRFENPHALLEEVGRVVGVEGIHLKLCCGYAVWLNNMGVREGYLYLHVDREEELKKAAEALADVFSQGSVQGYVVDYVNVFLTSRVLLTETIYSAVVPALSAYWKRHYREPVANYVSLQIYGADKLEKLKYELIKYQVDKLLKRETKQPEFIDAIRLGREKARSHIMRYTLALRKGKEKKQLALIKAAEALDEGGEVEGLKSYRQIEEILLNAFETSIHERELRSLVHVLFPVQLWREVKEDDVVELMKLRGVLVPNGERLVKYNEEAARRHIENVVRQIEALGEVKVEVKTPLGDVKLSKKIDTSKINAEFNDRKSYAKALREAMLKLLELRDRYEEVRRELEREAEEKSRLLKRLAAVLERYLQRSKFIDIGKIGEVDVKREESIAQRADEALRLWNEIKHMARHVGSGLDVEKDLATLLELPEPWLDDYIAALRLYAYEISKKYERQLQLEKERKTALEWLQSRFGVGGDLEEAVKAAALKAGVSAKLVEAVARRGRGAVLDVDALATETGLRRHEVEEGLEKLYKVGAVEKRYVA</sequence>
<dbReference type="HOGENOM" id="CLU_309434_0_0_2"/>
<dbReference type="AlphaFoldDB" id="B1Y9A4"/>
<keyword evidence="1" id="KW-0175">Coiled coil</keyword>
<evidence type="ECO:0000313" key="3">
    <source>
        <dbReference type="Proteomes" id="UP000001694"/>
    </source>
</evidence>
<protein>
    <submittedName>
        <fullName evidence="2">Uncharacterized protein</fullName>
    </submittedName>
</protein>